<dbReference type="STRING" id="1365484.W6QAE6"/>
<name>W6QAE6_PENRF</name>
<proteinExistence type="predicted"/>
<reference evidence="1" key="1">
    <citation type="journal article" date="2014" name="Nat. Commun.">
        <title>Multiple recent horizontal transfers of a large genomic region in cheese making fungi.</title>
        <authorList>
            <person name="Cheeseman K."/>
            <person name="Ropars J."/>
            <person name="Renault P."/>
            <person name="Dupont J."/>
            <person name="Gouzy J."/>
            <person name="Branca A."/>
            <person name="Abraham A.L."/>
            <person name="Ceppi M."/>
            <person name="Conseiller E."/>
            <person name="Debuchy R."/>
            <person name="Malagnac F."/>
            <person name="Goarin A."/>
            <person name="Silar P."/>
            <person name="Lacoste S."/>
            <person name="Sallet E."/>
            <person name="Bensimon A."/>
            <person name="Giraud T."/>
            <person name="Brygoo Y."/>
        </authorList>
    </citation>
    <scope>NUCLEOTIDE SEQUENCE [LARGE SCALE GENOMIC DNA]</scope>
    <source>
        <strain evidence="1">FM164</strain>
    </source>
</reference>
<dbReference type="Proteomes" id="UP000030686">
    <property type="component" value="Unassembled WGS sequence"/>
</dbReference>
<protein>
    <submittedName>
        <fullName evidence="1">Genomic scaffold, ProqFM164S02</fullName>
    </submittedName>
</protein>
<dbReference type="EMBL" id="HG792016">
    <property type="protein sequence ID" value="CDM31144.1"/>
    <property type="molecule type" value="Genomic_DNA"/>
</dbReference>
<dbReference type="OrthoDB" id="4662630at2759"/>
<accession>W6QAE6</accession>
<dbReference type="OMA" id="DCCAEGH"/>
<dbReference type="AlphaFoldDB" id="W6QAE6"/>
<sequence>MLDALTTIMRGISLIGLILFLRPHLAYTEKVPVKSIGTSFTINGDKLTWPDGPFTGSLTCTGPTKVLSLSSCQRYGTCCPPGTTLKGSPDTEWHCCGKGHDVTGSKNVGYECCLWGSTFDGNSCQREEVCHNGKHLIGGKCQCPSGHEEAADGTCKPARCQSGIESGKCYFLKGRSGNYLTFNNQYSELELNPYVRPSKFQFCRNEKCTPGLPINPTHEFYMKDLHGLLPEATDAGLWIDNTNNGGYIGKTYDFANAGNFLITKWPGGRYCLTGFSEGLAQAYPDVLPGLSFNSRAPDACIEFELTEVPCNIRDDANNCIWGNGERCGPKPVHHSVV</sequence>
<evidence type="ECO:0000313" key="2">
    <source>
        <dbReference type="Proteomes" id="UP000030686"/>
    </source>
</evidence>
<organism evidence="1 2">
    <name type="scientific">Penicillium roqueforti (strain FM164)</name>
    <dbReference type="NCBI Taxonomy" id="1365484"/>
    <lineage>
        <taxon>Eukaryota</taxon>
        <taxon>Fungi</taxon>
        <taxon>Dikarya</taxon>
        <taxon>Ascomycota</taxon>
        <taxon>Pezizomycotina</taxon>
        <taxon>Eurotiomycetes</taxon>
        <taxon>Eurotiomycetidae</taxon>
        <taxon>Eurotiales</taxon>
        <taxon>Aspergillaceae</taxon>
        <taxon>Penicillium</taxon>
    </lineage>
</organism>
<keyword evidence="2" id="KW-1185">Reference proteome</keyword>
<evidence type="ECO:0000313" key="1">
    <source>
        <dbReference type="EMBL" id="CDM31144.1"/>
    </source>
</evidence>
<gene>
    <name evidence="1" type="ORF">PROQFM164_S02g001294</name>
</gene>